<dbReference type="Pfam" id="PF00628">
    <property type="entry name" value="PHD"/>
    <property type="match status" value="1"/>
</dbReference>
<dbReference type="GO" id="GO:0005634">
    <property type="term" value="C:nucleus"/>
    <property type="evidence" value="ECO:0007669"/>
    <property type="project" value="UniProtKB-SubCell"/>
</dbReference>
<dbReference type="Gene3D" id="3.30.40.10">
    <property type="entry name" value="Zinc/RING finger domain, C3HC4 (zinc finger)"/>
    <property type="match status" value="1"/>
</dbReference>
<name>A0A1Y1IN39_KLENI</name>
<evidence type="ECO:0000256" key="2">
    <source>
        <dbReference type="ARBA" id="ARBA00022723"/>
    </source>
</evidence>
<dbReference type="SUPFAM" id="SSF57903">
    <property type="entry name" value="FYVE/PHD zinc finger"/>
    <property type="match status" value="1"/>
</dbReference>
<reference evidence="7 8" key="1">
    <citation type="journal article" date="2014" name="Nat. Commun.">
        <title>Klebsormidium flaccidum genome reveals primary factors for plant terrestrial adaptation.</title>
        <authorList>
            <person name="Hori K."/>
            <person name="Maruyama F."/>
            <person name="Fujisawa T."/>
            <person name="Togashi T."/>
            <person name="Yamamoto N."/>
            <person name="Seo M."/>
            <person name="Sato S."/>
            <person name="Yamada T."/>
            <person name="Mori H."/>
            <person name="Tajima N."/>
            <person name="Moriyama T."/>
            <person name="Ikeuchi M."/>
            <person name="Watanabe M."/>
            <person name="Wada H."/>
            <person name="Kobayashi K."/>
            <person name="Saito M."/>
            <person name="Masuda T."/>
            <person name="Sasaki-Sekimoto Y."/>
            <person name="Mashiguchi K."/>
            <person name="Awai K."/>
            <person name="Shimojima M."/>
            <person name="Masuda S."/>
            <person name="Iwai M."/>
            <person name="Nobusawa T."/>
            <person name="Narise T."/>
            <person name="Kondo S."/>
            <person name="Saito H."/>
            <person name="Sato R."/>
            <person name="Murakawa M."/>
            <person name="Ihara Y."/>
            <person name="Oshima-Yamada Y."/>
            <person name="Ohtaka K."/>
            <person name="Satoh M."/>
            <person name="Sonobe K."/>
            <person name="Ishii M."/>
            <person name="Ohtani R."/>
            <person name="Kanamori-Sato M."/>
            <person name="Honoki R."/>
            <person name="Miyazaki D."/>
            <person name="Mochizuki H."/>
            <person name="Umetsu J."/>
            <person name="Higashi K."/>
            <person name="Shibata D."/>
            <person name="Kamiya Y."/>
            <person name="Sato N."/>
            <person name="Nakamura Y."/>
            <person name="Tabata S."/>
            <person name="Ida S."/>
            <person name="Kurokawa K."/>
            <person name="Ohta H."/>
        </authorList>
    </citation>
    <scope>NUCLEOTIDE SEQUENCE [LARGE SCALE GENOMIC DNA]</scope>
    <source>
        <strain evidence="7 8">NIES-2285</strain>
    </source>
</reference>
<dbReference type="InterPro" id="IPR036397">
    <property type="entry name" value="RNaseH_sf"/>
</dbReference>
<dbReference type="OrthoDB" id="336088at2759"/>
<accession>A0A1Y1IN39</accession>
<organism evidence="7 8">
    <name type="scientific">Klebsormidium nitens</name>
    <name type="common">Green alga</name>
    <name type="synonym">Ulothrix nitens</name>
    <dbReference type="NCBI Taxonomy" id="105231"/>
    <lineage>
        <taxon>Eukaryota</taxon>
        <taxon>Viridiplantae</taxon>
        <taxon>Streptophyta</taxon>
        <taxon>Klebsormidiophyceae</taxon>
        <taxon>Klebsormidiales</taxon>
        <taxon>Klebsormidiaceae</taxon>
        <taxon>Klebsormidium</taxon>
    </lineage>
</organism>
<dbReference type="PANTHER" id="PTHR45915:SF2">
    <property type="entry name" value="TOUTATIS, ISOFORM E"/>
    <property type="match status" value="1"/>
</dbReference>
<dbReference type="STRING" id="105231.A0A1Y1IN39"/>
<dbReference type="EMBL" id="DF237929">
    <property type="protein sequence ID" value="GAQ92325.1"/>
    <property type="molecule type" value="Genomic_DNA"/>
</dbReference>
<dbReference type="InterPro" id="IPR013083">
    <property type="entry name" value="Znf_RING/FYVE/PHD"/>
</dbReference>
<feature type="domain" description="PHD-type" evidence="6">
    <location>
        <begin position="135"/>
        <end position="185"/>
    </location>
</feature>
<evidence type="ECO:0000256" key="3">
    <source>
        <dbReference type="ARBA" id="ARBA00022771"/>
    </source>
</evidence>
<evidence type="ECO:0000256" key="5">
    <source>
        <dbReference type="PROSITE-ProRule" id="PRU00146"/>
    </source>
</evidence>
<proteinExistence type="predicted"/>
<dbReference type="InterPro" id="IPR011011">
    <property type="entry name" value="Znf_FYVE_PHD"/>
</dbReference>
<dbReference type="PROSITE" id="PS50016">
    <property type="entry name" value="ZF_PHD_2"/>
    <property type="match status" value="1"/>
</dbReference>
<comment type="subcellular location">
    <subcellularLocation>
        <location evidence="1">Nucleus</location>
    </subcellularLocation>
</comment>
<dbReference type="AlphaFoldDB" id="A0A1Y1IN39"/>
<protein>
    <recommendedName>
        <fullName evidence="6">PHD-type domain-containing protein</fullName>
    </recommendedName>
</protein>
<dbReference type="InterPro" id="IPR001965">
    <property type="entry name" value="Znf_PHD"/>
</dbReference>
<sequence>MHKSNGLTERLVRTIKAGITKFGSEAGRRTWDEWLPWMVMGYRMSRQAALAGYSPYFLTGNPCWHARRSRSYSGTIQILVTRGAYKVHQVGANGRLVLLGADGTLFKEHSENCASSHNPNIDLTVDSTLTGVPASHACQVCKSAGNPSMMLLCDYSLEGYHMGCLEPAVKKVPDGMWMCPRCREAEAQRVWLALASGSAAGEWGKPG</sequence>
<dbReference type="SUPFAM" id="SSF53098">
    <property type="entry name" value="Ribonuclease H-like"/>
    <property type="match status" value="1"/>
</dbReference>
<dbReference type="Gene3D" id="3.30.420.10">
    <property type="entry name" value="Ribonuclease H-like superfamily/Ribonuclease H"/>
    <property type="match status" value="1"/>
</dbReference>
<keyword evidence="4" id="KW-0862">Zinc</keyword>
<dbReference type="PANTHER" id="PTHR45915">
    <property type="entry name" value="TRANSCRIPTION INTERMEDIARY FACTOR"/>
    <property type="match status" value="1"/>
</dbReference>
<keyword evidence="3 5" id="KW-0863">Zinc-finger</keyword>
<keyword evidence="2" id="KW-0479">Metal-binding</keyword>
<evidence type="ECO:0000256" key="4">
    <source>
        <dbReference type="ARBA" id="ARBA00022833"/>
    </source>
</evidence>
<keyword evidence="8" id="KW-1185">Reference proteome</keyword>
<evidence type="ECO:0000256" key="1">
    <source>
        <dbReference type="ARBA" id="ARBA00004123"/>
    </source>
</evidence>
<evidence type="ECO:0000259" key="6">
    <source>
        <dbReference type="PROSITE" id="PS50016"/>
    </source>
</evidence>
<dbReference type="GO" id="GO:0008270">
    <property type="term" value="F:zinc ion binding"/>
    <property type="evidence" value="ECO:0007669"/>
    <property type="project" value="UniProtKB-KW"/>
</dbReference>
<dbReference type="SMART" id="SM00249">
    <property type="entry name" value="PHD"/>
    <property type="match status" value="1"/>
</dbReference>
<dbReference type="GO" id="GO:0003676">
    <property type="term" value="F:nucleic acid binding"/>
    <property type="evidence" value="ECO:0007669"/>
    <property type="project" value="InterPro"/>
</dbReference>
<dbReference type="InterPro" id="IPR019787">
    <property type="entry name" value="Znf_PHD-finger"/>
</dbReference>
<dbReference type="InterPro" id="IPR012337">
    <property type="entry name" value="RNaseH-like_sf"/>
</dbReference>
<dbReference type="Proteomes" id="UP000054558">
    <property type="component" value="Unassembled WGS sequence"/>
</dbReference>
<evidence type="ECO:0000313" key="7">
    <source>
        <dbReference type="EMBL" id="GAQ92325.1"/>
    </source>
</evidence>
<evidence type="ECO:0000313" key="8">
    <source>
        <dbReference type="Proteomes" id="UP000054558"/>
    </source>
</evidence>
<gene>
    <name evidence="7" type="ORF">KFL_009800040</name>
</gene>